<dbReference type="InterPro" id="IPR003767">
    <property type="entry name" value="Malate/L-lactate_DH-like"/>
</dbReference>
<dbReference type="InterPro" id="IPR043143">
    <property type="entry name" value="Mal/L-sulf/L-lact_DH-like_NADP"/>
</dbReference>
<name>A0ABU7K3F5_9ACTN</name>
<evidence type="ECO:0000256" key="1">
    <source>
        <dbReference type="ARBA" id="ARBA00006056"/>
    </source>
</evidence>
<dbReference type="Pfam" id="PF02615">
    <property type="entry name" value="Ldh_2"/>
    <property type="match status" value="1"/>
</dbReference>
<keyword evidence="4" id="KW-1185">Reference proteome</keyword>
<evidence type="ECO:0000313" key="3">
    <source>
        <dbReference type="EMBL" id="MEE2036776.1"/>
    </source>
</evidence>
<dbReference type="InterPro" id="IPR036111">
    <property type="entry name" value="Mal/L-sulfo/L-lacto_DH-like_sf"/>
</dbReference>
<dbReference type="Gene3D" id="3.30.1370.60">
    <property type="entry name" value="Hypothetical oxidoreductase yiak, domain 2"/>
    <property type="match status" value="1"/>
</dbReference>
<dbReference type="PANTHER" id="PTHR11091">
    <property type="entry name" value="OXIDOREDUCTASE-RELATED"/>
    <property type="match status" value="1"/>
</dbReference>
<evidence type="ECO:0000313" key="4">
    <source>
        <dbReference type="Proteomes" id="UP001356095"/>
    </source>
</evidence>
<dbReference type="PANTHER" id="PTHR11091:SF0">
    <property type="entry name" value="MALATE DEHYDROGENASE"/>
    <property type="match status" value="1"/>
</dbReference>
<evidence type="ECO:0000256" key="2">
    <source>
        <dbReference type="ARBA" id="ARBA00023002"/>
    </source>
</evidence>
<comment type="caution">
    <text evidence="3">The sequence shown here is derived from an EMBL/GenBank/DDBJ whole genome shotgun (WGS) entry which is preliminary data.</text>
</comment>
<dbReference type="RefSeq" id="WP_330090573.1">
    <property type="nucleotide sequence ID" value="NZ_JAUZMY010000004.1"/>
</dbReference>
<dbReference type="Proteomes" id="UP001356095">
    <property type="component" value="Unassembled WGS sequence"/>
</dbReference>
<reference evidence="3 4" key="1">
    <citation type="submission" date="2023-08" db="EMBL/GenBank/DDBJ databases">
        <authorList>
            <person name="Girao M."/>
            <person name="Carvalho M.F."/>
        </authorList>
    </citation>
    <scope>NUCLEOTIDE SEQUENCE [LARGE SCALE GENOMIC DNA]</scope>
    <source>
        <strain evidence="3 4">CT-R113</strain>
    </source>
</reference>
<organism evidence="3 4">
    <name type="scientific">Nocardiopsis codii</name>
    <dbReference type="NCBI Taxonomy" id="3065942"/>
    <lineage>
        <taxon>Bacteria</taxon>
        <taxon>Bacillati</taxon>
        <taxon>Actinomycetota</taxon>
        <taxon>Actinomycetes</taxon>
        <taxon>Streptosporangiales</taxon>
        <taxon>Nocardiopsidaceae</taxon>
        <taxon>Nocardiopsis</taxon>
    </lineage>
</organism>
<gene>
    <name evidence="3" type="ORF">Q8791_06005</name>
</gene>
<dbReference type="InterPro" id="IPR043144">
    <property type="entry name" value="Mal/L-sulf/L-lact_DH-like_ah"/>
</dbReference>
<keyword evidence="2" id="KW-0560">Oxidoreductase</keyword>
<accession>A0ABU7K3F5</accession>
<sequence length="378" mass="38550">MTTLSPESPQAPERATVPVDHDALLAFLTEVFAGRGLPRGRAAEAARALSHGDLTGMDSHGVANLAGLYLPLLDEGRADPRAEPRVVADLGAAVLLDARRALGLWAASEAMDLAARRAGHHGVGLVSVRGATHLGCAGYHALRAVDHGMIGVVASNCGRQRIARPPGGAAALLGTNPLSAAAPAGAHPPFLLDMSTTAAPTGRVRQAAREGRALPEGVLCDDHGTPVTDPSAFDAGSAHLMWLGGEAGRFKGFGLGLLVEVLSAVVSGAGRGPAPEALAGDGGPSGRDDDIGFLMLAIAPDALREGAETDAEELFGVVTACPPVDSGDPVRYPGWHEHRTARKRRARGVPLAAGLYADLVEVAERAGIPAPAVAGEGR</sequence>
<comment type="similarity">
    <text evidence="1">Belongs to the LDH2/MDH2 oxidoreductase family.</text>
</comment>
<protein>
    <submittedName>
        <fullName evidence="3">Ldh family oxidoreductase</fullName>
    </submittedName>
</protein>
<dbReference type="SUPFAM" id="SSF89733">
    <property type="entry name" value="L-sulfolactate dehydrogenase-like"/>
    <property type="match status" value="1"/>
</dbReference>
<dbReference type="EMBL" id="JAUZMY010000004">
    <property type="protein sequence ID" value="MEE2036776.1"/>
    <property type="molecule type" value="Genomic_DNA"/>
</dbReference>
<dbReference type="Gene3D" id="1.10.1530.10">
    <property type="match status" value="1"/>
</dbReference>
<proteinExistence type="inferred from homology"/>